<evidence type="ECO:0000256" key="2">
    <source>
        <dbReference type="ARBA" id="ARBA00023125"/>
    </source>
</evidence>
<dbReference type="Pfam" id="PF01037">
    <property type="entry name" value="AsnC_trans_reg"/>
    <property type="match status" value="2"/>
</dbReference>
<dbReference type="KEGG" id="rhi:NGR_b01300"/>
<dbReference type="Gene3D" id="1.10.10.10">
    <property type="entry name" value="Winged helix-like DNA-binding domain superfamily/Winged helix DNA-binding domain"/>
    <property type="match status" value="2"/>
</dbReference>
<dbReference type="InterPro" id="IPR036390">
    <property type="entry name" value="WH_DNA-bd_sf"/>
</dbReference>
<sequence length="345" mass="38196">MPPLRCVSMRSGMSAIKRSPQTRHASLLRAGSGCEISTSDIELIRLLQADGRISFVDLAEKLGLTEKTVRRRVGELRALELIEITTVASPRAIGYSSVALVGIRIVGGSNRLDIAEQLFELNAVDYAVTTFGAYDILVELVCRDNRELGDLLDGAIRGMDGVREIDIFPYLSLHYQQPAWDRTQVKEGGSRFSSNIVLDKVDREIVRCLSQDGRMPFLEISRHIGISESQIRKRYARLLEQGAVQVLAMTNPRSIGYRTIAWVCLTVASGASITAVGDQVSALPSVAYIALCAGKFDIMAEVMCRDPDDLFELLDKRIKSLPGISSVQTILCEDFLYRRITPIEE</sequence>
<keyword evidence="6" id="KW-1185">Reference proteome</keyword>
<feature type="domain" description="HTH asnC-type" evidence="4">
    <location>
        <begin position="198"/>
        <end position="258"/>
    </location>
</feature>
<feature type="domain" description="HTH asnC-type" evidence="4">
    <location>
        <begin position="36"/>
        <end position="96"/>
    </location>
</feature>
<keyword evidence="5" id="KW-0614">Plasmid</keyword>
<evidence type="ECO:0000259" key="4">
    <source>
        <dbReference type="PROSITE" id="PS50956"/>
    </source>
</evidence>
<name>C3KN24_SINFN</name>
<dbReference type="InterPro" id="IPR011008">
    <property type="entry name" value="Dimeric_a/b-barrel"/>
</dbReference>
<dbReference type="GO" id="GO:0005829">
    <property type="term" value="C:cytosol"/>
    <property type="evidence" value="ECO:0007669"/>
    <property type="project" value="TreeGrafter"/>
</dbReference>
<dbReference type="Pfam" id="PF13404">
    <property type="entry name" value="HTH_AsnC-type"/>
    <property type="match status" value="2"/>
</dbReference>
<dbReference type="InterPro" id="IPR036388">
    <property type="entry name" value="WH-like_DNA-bd_sf"/>
</dbReference>
<dbReference type="Proteomes" id="UP000001054">
    <property type="component" value="Plasmid pNGR234b"/>
</dbReference>
<evidence type="ECO:0000256" key="1">
    <source>
        <dbReference type="ARBA" id="ARBA00023015"/>
    </source>
</evidence>
<dbReference type="GO" id="GO:0043200">
    <property type="term" value="P:response to amino acid"/>
    <property type="evidence" value="ECO:0007669"/>
    <property type="project" value="TreeGrafter"/>
</dbReference>
<dbReference type="PANTHER" id="PTHR30154:SF34">
    <property type="entry name" value="TRANSCRIPTIONAL REGULATOR AZLB"/>
    <property type="match status" value="1"/>
</dbReference>
<dbReference type="OrthoDB" id="7929329at2"/>
<accession>C3KN24</accession>
<evidence type="ECO:0000313" key="6">
    <source>
        <dbReference type="Proteomes" id="UP000001054"/>
    </source>
</evidence>
<evidence type="ECO:0000313" key="5">
    <source>
        <dbReference type="EMBL" id="ACP21597.1"/>
    </source>
</evidence>
<dbReference type="InterPro" id="IPR019887">
    <property type="entry name" value="Tscrpt_reg_AsnC/Lrp_C"/>
</dbReference>
<reference evidence="6" key="1">
    <citation type="journal article" date="2004" name="J. Bacteriol.">
        <title>An evolutionary hot spot: the pNGR234b replicon of Rhizobium sp. strain NGR234.</title>
        <authorList>
            <person name="Streit W.R."/>
            <person name="Schmitz R.A."/>
            <person name="Perret X."/>
            <person name="Staehelin C."/>
            <person name="Deakin W.J."/>
            <person name="Raasch C."/>
            <person name="Liesegang H."/>
            <person name="Broughton W.J."/>
        </authorList>
    </citation>
    <scope>NUCLEOTIDE SEQUENCE [LARGE SCALE GENOMIC DNA]</scope>
    <source>
        <strain evidence="6">NBRC 101917 / NGR234</strain>
    </source>
</reference>
<organism evidence="5 6">
    <name type="scientific">Sinorhizobium fredii (strain NBRC 101917 / NGR234)</name>
    <dbReference type="NCBI Taxonomy" id="394"/>
    <lineage>
        <taxon>Bacteria</taxon>
        <taxon>Pseudomonadati</taxon>
        <taxon>Pseudomonadota</taxon>
        <taxon>Alphaproteobacteria</taxon>
        <taxon>Hyphomicrobiales</taxon>
        <taxon>Rhizobiaceae</taxon>
        <taxon>Sinorhizobium/Ensifer group</taxon>
        <taxon>Sinorhizobium</taxon>
    </lineage>
</organism>
<dbReference type="Gene3D" id="3.30.70.920">
    <property type="match status" value="2"/>
</dbReference>
<dbReference type="PRINTS" id="PR00033">
    <property type="entry name" value="HTHASNC"/>
</dbReference>
<dbReference type="SMART" id="SM00344">
    <property type="entry name" value="HTH_ASNC"/>
    <property type="match status" value="2"/>
</dbReference>
<dbReference type="InterPro" id="IPR019888">
    <property type="entry name" value="Tscrpt_reg_AsnC-like"/>
</dbReference>
<dbReference type="InterPro" id="IPR011991">
    <property type="entry name" value="ArsR-like_HTH"/>
</dbReference>
<dbReference type="AlphaFoldDB" id="C3KN24"/>
<gene>
    <name evidence="5" type="ordered locus">NGR_b01300</name>
</gene>
<dbReference type="SUPFAM" id="SSF46785">
    <property type="entry name" value="Winged helix' DNA-binding domain"/>
    <property type="match status" value="2"/>
</dbReference>
<dbReference type="GO" id="GO:0043565">
    <property type="term" value="F:sequence-specific DNA binding"/>
    <property type="evidence" value="ECO:0007669"/>
    <property type="project" value="InterPro"/>
</dbReference>
<dbReference type="HOGENOM" id="CLU_071273_0_0_5"/>
<dbReference type="EMBL" id="CP000874">
    <property type="protein sequence ID" value="ACP21597.1"/>
    <property type="molecule type" value="Genomic_DNA"/>
</dbReference>
<dbReference type="PROSITE" id="PS50956">
    <property type="entry name" value="HTH_ASNC_2"/>
    <property type="match status" value="2"/>
</dbReference>
<dbReference type="SUPFAM" id="SSF54909">
    <property type="entry name" value="Dimeric alpha+beta barrel"/>
    <property type="match status" value="2"/>
</dbReference>
<dbReference type="PATRIC" id="fig|394.7.peg.579"/>
<dbReference type="InterPro" id="IPR000485">
    <property type="entry name" value="AsnC-type_HTH_dom"/>
</dbReference>
<keyword evidence="2" id="KW-0238">DNA-binding</keyword>
<dbReference type="PANTHER" id="PTHR30154">
    <property type="entry name" value="LEUCINE-RESPONSIVE REGULATORY PROTEIN"/>
    <property type="match status" value="1"/>
</dbReference>
<evidence type="ECO:0000256" key="3">
    <source>
        <dbReference type="ARBA" id="ARBA00023163"/>
    </source>
</evidence>
<keyword evidence="3" id="KW-0804">Transcription</keyword>
<geneLocation type="plasmid" evidence="6">
    <name>sym pNGR234b</name>
</geneLocation>
<keyword evidence="1" id="KW-0805">Transcription regulation</keyword>
<dbReference type="GO" id="GO:0006355">
    <property type="term" value="P:regulation of DNA-templated transcription"/>
    <property type="evidence" value="ECO:0007669"/>
    <property type="project" value="UniProtKB-ARBA"/>
</dbReference>
<protein>
    <submittedName>
        <fullName evidence="5">HTH-type transcriptional regulator</fullName>
    </submittedName>
</protein>
<reference evidence="5 6" key="2">
    <citation type="journal article" date="2009" name="Appl. Environ. Microbiol.">
        <title>Rhizobium sp. strain NGR234 possesses a remarkable number of secretion systems.</title>
        <authorList>
            <person name="Schmeisser C."/>
            <person name="Liesegang H."/>
            <person name="Krysciak D."/>
            <person name="Bakkou N."/>
            <person name="Le Quere A."/>
            <person name="Wollherr A."/>
            <person name="Heinemeyer I."/>
            <person name="Morgenstern B."/>
            <person name="Pommerening-Roeser A."/>
            <person name="Flores M."/>
            <person name="Palacios R."/>
            <person name="Brenner S."/>
            <person name="Gottschalk G."/>
            <person name="Schmitz R.A."/>
            <person name="Broughton W.J."/>
            <person name="Perret X."/>
            <person name="Strittmatter A.W."/>
            <person name="Streit W.R."/>
        </authorList>
    </citation>
    <scope>NUCLEOTIDE SEQUENCE [LARGE SCALE GENOMIC DNA]</scope>
    <source>
        <strain evidence="6">NBRC 101917 / NGR234</strain>
    </source>
</reference>
<proteinExistence type="predicted"/>
<dbReference type="CDD" id="cd00090">
    <property type="entry name" value="HTH_ARSR"/>
    <property type="match status" value="1"/>
</dbReference>